<feature type="coiled-coil region" evidence="1">
    <location>
        <begin position="119"/>
        <end position="178"/>
    </location>
</feature>
<dbReference type="PANTHER" id="PTHR40727:SF1">
    <property type="entry name" value="BACTERIO-OPSIN ACTIVATOR"/>
    <property type="match status" value="1"/>
</dbReference>
<dbReference type="Gene3D" id="1.10.10.60">
    <property type="entry name" value="Homeodomain-like"/>
    <property type="match status" value="1"/>
</dbReference>
<dbReference type="Proteomes" id="UP000619545">
    <property type="component" value="Unassembled WGS sequence"/>
</dbReference>
<accession>A0A832WS00</accession>
<dbReference type="EMBL" id="DUJS01000004">
    <property type="protein sequence ID" value="HII70626.1"/>
    <property type="molecule type" value="Genomic_DNA"/>
</dbReference>
<dbReference type="PANTHER" id="PTHR40727">
    <property type="entry name" value="TRANSCRIPTION REGULATOR, ENCODED NEXT TO RECA SUPERFAMILY ATPASE-RELATED"/>
    <property type="match status" value="1"/>
</dbReference>
<proteinExistence type="predicted"/>
<sequence length="180" mass="20473">MAESVKEVIDLTEIPFQPMDRQEIHQLETVLLVATLFRPKVLEMIHEQKFLTWVDSLAVAASALARQKAGYTISEIAEELGRTEATIRKHLQGETKAGELVLETYEMLKSGELQIVTGVEDIKEKLRVEEEKVERLKSEMEEVSTTISRVVEGLRECCTKMEDALEELEGLAEKLEELKE</sequence>
<evidence type="ECO:0000313" key="3">
    <source>
        <dbReference type="Proteomes" id="UP000619545"/>
    </source>
</evidence>
<name>A0A832WS00_9EURY</name>
<dbReference type="NCBIfam" id="TIGR03879">
    <property type="entry name" value="near_KaiC_dom"/>
    <property type="match status" value="1"/>
</dbReference>
<evidence type="ECO:0000256" key="1">
    <source>
        <dbReference type="SAM" id="Coils"/>
    </source>
</evidence>
<evidence type="ECO:0000313" key="2">
    <source>
        <dbReference type="EMBL" id="HII70626.1"/>
    </source>
</evidence>
<dbReference type="InterPro" id="IPR022285">
    <property type="entry name" value="CHP03879_regulat_dom_put"/>
</dbReference>
<organism evidence="2 3">
    <name type="scientific">Methanopyrus kandleri</name>
    <dbReference type="NCBI Taxonomy" id="2320"/>
    <lineage>
        <taxon>Archaea</taxon>
        <taxon>Methanobacteriati</taxon>
        <taxon>Methanobacteriota</taxon>
        <taxon>Methanomada group</taxon>
        <taxon>Methanopyri</taxon>
        <taxon>Methanopyrales</taxon>
        <taxon>Methanopyraceae</taxon>
        <taxon>Methanopyrus</taxon>
    </lineage>
</organism>
<dbReference type="RefSeq" id="WP_011018603.1">
    <property type="nucleotide sequence ID" value="NZ_DUJS01000004.1"/>
</dbReference>
<dbReference type="GeneID" id="1477534"/>
<reference evidence="2" key="1">
    <citation type="journal article" date="2020" name="bioRxiv">
        <title>A rank-normalized archaeal taxonomy based on genome phylogeny resolves widespread incomplete and uneven classifications.</title>
        <authorList>
            <person name="Rinke C."/>
            <person name="Chuvochina M."/>
            <person name="Mussig A.J."/>
            <person name="Chaumeil P.-A."/>
            <person name="Waite D.W."/>
            <person name="Whitman W.B."/>
            <person name="Parks D.H."/>
            <person name="Hugenholtz P."/>
        </authorList>
    </citation>
    <scope>NUCLEOTIDE SEQUENCE</scope>
    <source>
        <strain evidence="2">UBA8853</strain>
    </source>
</reference>
<keyword evidence="1" id="KW-0175">Coiled coil</keyword>
<dbReference type="AlphaFoldDB" id="A0A832WS00"/>
<gene>
    <name evidence="2" type="ORF">HA336_05275</name>
</gene>
<protein>
    <submittedName>
        <fullName evidence="2">Uncharacterized protein</fullName>
    </submittedName>
</protein>
<comment type="caution">
    <text evidence="2">The sequence shown here is derived from an EMBL/GenBank/DDBJ whole genome shotgun (WGS) entry which is preliminary data.</text>
</comment>